<keyword evidence="6" id="KW-0614">Plasmid</keyword>
<accession>A0A0S3PMV8</accession>
<evidence type="ECO:0000256" key="1">
    <source>
        <dbReference type="ARBA" id="ARBA00004167"/>
    </source>
</evidence>
<dbReference type="InterPro" id="IPR012902">
    <property type="entry name" value="N_methyl_site"/>
</dbReference>
<evidence type="ECO:0000259" key="5">
    <source>
        <dbReference type="Pfam" id="PF22229"/>
    </source>
</evidence>
<keyword evidence="2" id="KW-0812">Transmembrane</keyword>
<keyword evidence="2" id="KW-1133">Transmembrane helix</keyword>
<sequence length="522" mass="58265">MKMKGFTLLEMIITLAIMGVAMLSVIKYKEKEANEARRQIVSNALVTEISGMLTFVTEERIMVVQDGEEVEIINPLYSGESKKPYINRVTNKDLNEDMSSKTENIINWREDRKYFTRKTCKNTGGQSEYEFTTDYIPCNDPSVLNNSELRLERIDFVGKDESIGSAIERVDFVLYFDKTSDSETFHFTNYIKHLERAAEDHSIIFKDIHIVERGRDQSISDWSLTKVGNEILTLGKLPENLDKRVKTKNYGLRISIDPNSGVFLRADGRVGTDKLCWNIDSKMAGPCLTADNTGNNLVLTSGLKAEKKEPGICWDMENGTSKLCLTQVAGKDSNNEDQSLLKLNDSEGNPATLLANVIVEEPSMDEGNDNKKIYRTIPNTIYRAFGNSDREELVINDPGNYGVDVTSEKGRIELNVQDCPVAPDGQTLYPRLSASIASIVADTEDDGKYNADFRNPESNRDGGKLGQLSGAAIQVNKMGDKWYVTATLGIFNPADNNTAVYLNPKFLAVNITTWCSSEGPQN</sequence>
<protein>
    <submittedName>
        <fullName evidence="6">Putative pilus biosynthesis protein CofB</fullName>
    </submittedName>
</protein>
<evidence type="ECO:0000259" key="3">
    <source>
        <dbReference type="Pfam" id="PF21444"/>
    </source>
</evidence>
<comment type="subcellular location">
    <subcellularLocation>
        <location evidence="1">Membrane</location>
        <topology evidence="1">Single-pass membrane protein</topology>
    </subcellularLocation>
</comment>
<dbReference type="PROSITE" id="PS00409">
    <property type="entry name" value="PROKAR_NTER_METHYL"/>
    <property type="match status" value="1"/>
</dbReference>
<dbReference type="GO" id="GO:0016020">
    <property type="term" value="C:membrane"/>
    <property type="evidence" value="ECO:0007669"/>
    <property type="project" value="UniProtKB-SubCell"/>
</dbReference>
<proteinExistence type="predicted"/>
<dbReference type="InterPro" id="IPR048688">
    <property type="entry name" value="CofB-like_pilin_dom"/>
</dbReference>
<feature type="domain" description="CofB-like pilin" evidence="3">
    <location>
        <begin position="39"/>
        <end position="257"/>
    </location>
</feature>
<keyword evidence="2" id="KW-0472">Membrane</keyword>
<dbReference type="NCBIfam" id="TIGR02532">
    <property type="entry name" value="IV_pilin_GFxxxE"/>
    <property type="match status" value="1"/>
</dbReference>
<evidence type="ECO:0000256" key="2">
    <source>
        <dbReference type="SAM" id="Phobius"/>
    </source>
</evidence>
<gene>
    <name evidence="6" type="primary">cofB</name>
</gene>
<reference evidence="6" key="1">
    <citation type="journal article" date="2015" name="Virulence">
        <title>Characterization of unstable pEntYN10 from enterotoxigenic Escherichia coli (ETEC) O169:H41.</title>
        <authorList>
            <person name="Ban E."/>
            <person name="Yoshida Y."/>
            <person name="Wakushima M."/>
            <person name="Wajima T."/>
            <person name="Hamabata T."/>
            <person name="Ichikawa N."/>
            <person name="Abe H."/>
            <person name="Horiguchi Y."/>
            <person name="Hara-Kudo Y."/>
            <person name="Kage-Nakadai E."/>
            <person name="Yamamoto T."/>
            <person name="Wada T."/>
            <person name="Nishikawa Y."/>
        </authorList>
    </citation>
    <scope>NUCLEOTIDE SEQUENCE</scope>
    <source>
        <strain evidence="6">O169:H41</strain>
        <plasmid evidence="6">pEntYN10</plasmid>
    </source>
</reference>
<geneLocation type="plasmid" evidence="6">
    <name>pEntYN10</name>
</geneLocation>
<dbReference type="AlphaFoldDB" id="A0A0S3PMV8"/>
<dbReference type="RefSeq" id="WP_024171394.1">
    <property type="nucleotide sequence ID" value="NZ_AP014654.1"/>
</dbReference>
<evidence type="ECO:0000259" key="4">
    <source>
        <dbReference type="Pfam" id="PF22228"/>
    </source>
</evidence>
<dbReference type="EMBL" id="AP014654">
    <property type="protein sequence ID" value="BAT57069.2"/>
    <property type="molecule type" value="Genomic_DNA"/>
</dbReference>
<dbReference type="Pfam" id="PF22228">
    <property type="entry name" value="CofB_beta-rpt"/>
    <property type="match status" value="1"/>
</dbReference>
<feature type="domain" description="CofB-like beta-repeat" evidence="4">
    <location>
        <begin position="274"/>
        <end position="345"/>
    </location>
</feature>
<name>A0A0S3PMV8_ECOLX</name>
<dbReference type="Pfam" id="PF07963">
    <property type="entry name" value="N_methyl"/>
    <property type="match status" value="1"/>
</dbReference>
<feature type="transmembrane region" description="Helical" evidence="2">
    <location>
        <begin position="6"/>
        <end position="28"/>
    </location>
</feature>
<feature type="domain" description="CofB C-terminal" evidence="5">
    <location>
        <begin position="360"/>
        <end position="516"/>
    </location>
</feature>
<organism evidence="6">
    <name type="scientific">Escherichia coli O169:H41</name>
    <dbReference type="NCBI Taxonomy" id="1446701"/>
    <lineage>
        <taxon>Bacteria</taxon>
        <taxon>Pseudomonadati</taxon>
        <taxon>Pseudomonadota</taxon>
        <taxon>Gammaproteobacteria</taxon>
        <taxon>Enterobacterales</taxon>
        <taxon>Enterobacteriaceae</taxon>
        <taxon>Escherichia</taxon>
    </lineage>
</organism>
<dbReference type="InterPro" id="IPR053971">
    <property type="entry name" value="CofB-like_b-rpt_dom"/>
</dbReference>
<dbReference type="InterPro" id="IPR053972">
    <property type="entry name" value="CofB_C"/>
</dbReference>
<evidence type="ECO:0000313" key="6">
    <source>
        <dbReference type="EMBL" id="BAT57069.2"/>
    </source>
</evidence>
<dbReference type="Pfam" id="PF22229">
    <property type="entry name" value="CofB_C"/>
    <property type="match status" value="1"/>
</dbReference>
<dbReference type="Pfam" id="PF21444">
    <property type="entry name" value="CofB_pilin_dom"/>
    <property type="match status" value="1"/>
</dbReference>